<evidence type="ECO:0000256" key="4">
    <source>
        <dbReference type="PIRSR" id="PIRSR001365-1"/>
    </source>
</evidence>
<evidence type="ECO:0000313" key="7">
    <source>
        <dbReference type="Proteomes" id="UP000279859"/>
    </source>
</evidence>
<dbReference type="Pfam" id="PF00701">
    <property type="entry name" value="DHDPS"/>
    <property type="match status" value="1"/>
</dbReference>
<evidence type="ECO:0000256" key="3">
    <source>
        <dbReference type="PIRNR" id="PIRNR001365"/>
    </source>
</evidence>
<feature type="active site" description="Proton donor/acceptor" evidence="4">
    <location>
        <position position="134"/>
    </location>
</feature>
<evidence type="ECO:0000256" key="2">
    <source>
        <dbReference type="ARBA" id="ARBA00023239"/>
    </source>
</evidence>
<dbReference type="Gene3D" id="3.20.20.70">
    <property type="entry name" value="Aldolase class I"/>
    <property type="match status" value="1"/>
</dbReference>
<dbReference type="GO" id="GO:0008840">
    <property type="term" value="F:4-hydroxy-tetrahydrodipicolinate synthase activity"/>
    <property type="evidence" value="ECO:0007669"/>
    <property type="project" value="TreeGrafter"/>
</dbReference>
<dbReference type="EMBL" id="RDSR01000003">
    <property type="protein sequence ID" value="RNE66702.1"/>
    <property type="molecule type" value="Genomic_DNA"/>
</dbReference>
<dbReference type="PANTHER" id="PTHR12128">
    <property type="entry name" value="DIHYDRODIPICOLINATE SYNTHASE"/>
    <property type="match status" value="1"/>
</dbReference>
<dbReference type="Proteomes" id="UP000279859">
    <property type="component" value="Unassembled WGS sequence"/>
</dbReference>
<dbReference type="OrthoDB" id="3175637at2"/>
<keyword evidence="2 3" id="KW-0456">Lyase</keyword>
<accession>A0A3M8LPB5</accession>
<evidence type="ECO:0000256" key="1">
    <source>
        <dbReference type="ARBA" id="ARBA00007592"/>
    </source>
</evidence>
<name>A0A3M8LPB5_9MICO</name>
<protein>
    <submittedName>
        <fullName evidence="6">Dihydrodipicolinate synthase family protein</fullName>
    </submittedName>
</protein>
<comment type="similarity">
    <text evidence="1 3">Belongs to the DapA family.</text>
</comment>
<dbReference type="SUPFAM" id="SSF51569">
    <property type="entry name" value="Aldolase"/>
    <property type="match status" value="1"/>
</dbReference>
<dbReference type="InterPro" id="IPR002220">
    <property type="entry name" value="DapA-like"/>
</dbReference>
<dbReference type="InterPro" id="IPR013785">
    <property type="entry name" value="Aldolase_TIM"/>
</dbReference>
<dbReference type="SMART" id="SM01130">
    <property type="entry name" value="DHDPS"/>
    <property type="match status" value="1"/>
</dbReference>
<dbReference type="CDD" id="cd00408">
    <property type="entry name" value="DHDPS-like"/>
    <property type="match status" value="1"/>
</dbReference>
<keyword evidence="7" id="KW-1185">Reference proteome</keyword>
<sequence length="293" mass="31371">MSQPDIITALPVAFDSDGTLNLDGTREIFRKAAGSGVQGGLVLGTTGEFVSLGFEERGQIVQVAVEELAGIRCIIHVGAASLFEVLRLIEQARAAGVTEIAVLTPHYLPVTDAEMVRFYTAVSEASDGLDVYVYVFRARTGNFITADVMATISRLPNIVGAKVSDEPLSRLDEYRAVVPDDFIIYTGSDRDIARVGDHGAQGVVSGIASTLPKPFTDITAKIGAGETDLAEAQKAVDDAVDTVRGDMARMKAALRMEGVHAGWPRMALEEPDAEGLAELERVVRQYDTFAPVE</sequence>
<reference evidence="6 7" key="1">
    <citation type="submission" date="2018-11" db="EMBL/GenBank/DDBJ databases">
        <title>Cryobacterium sp. nov., isolated from rhizosphere soil of lettuce.</title>
        <authorList>
            <person name="Wang Y."/>
        </authorList>
    </citation>
    <scope>NUCLEOTIDE SEQUENCE [LARGE SCALE GENOMIC DNA]</scope>
    <source>
        <strain evidence="6 7">NEAU-85</strain>
    </source>
</reference>
<dbReference type="PANTHER" id="PTHR12128:SF66">
    <property type="entry name" value="4-HYDROXY-2-OXOGLUTARATE ALDOLASE, MITOCHONDRIAL"/>
    <property type="match status" value="1"/>
</dbReference>
<evidence type="ECO:0000256" key="5">
    <source>
        <dbReference type="PIRSR" id="PIRSR001365-2"/>
    </source>
</evidence>
<feature type="binding site" evidence="5">
    <location>
        <position position="46"/>
    </location>
    <ligand>
        <name>pyruvate</name>
        <dbReference type="ChEBI" id="CHEBI:15361"/>
    </ligand>
</feature>
<evidence type="ECO:0000313" key="6">
    <source>
        <dbReference type="EMBL" id="RNE66702.1"/>
    </source>
</evidence>
<dbReference type="PRINTS" id="PR00146">
    <property type="entry name" value="DHPICSNTHASE"/>
</dbReference>
<dbReference type="RefSeq" id="WP_123044742.1">
    <property type="nucleotide sequence ID" value="NZ_RDSR01000003.1"/>
</dbReference>
<comment type="caution">
    <text evidence="6">The sequence shown here is derived from an EMBL/GenBank/DDBJ whole genome shotgun (WGS) entry which is preliminary data.</text>
</comment>
<feature type="active site" description="Schiff-base intermediate with substrate" evidence="4">
    <location>
        <position position="162"/>
    </location>
</feature>
<gene>
    <name evidence="6" type="ORF">EEJ31_02630</name>
</gene>
<dbReference type="PIRSF" id="PIRSF001365">
    <property type="entry name" value="DHDPS"/>
    <property type="match status" value="1"/>
</dbReference>
<organism evidence="6 7">
    <name type="scientific">Cryobacterium tepidiphilum</name>
    <dbReference type="NCBI Taxonomy" id="2486026"/>
    <lineage>
        <taxon>Bacteria</taxon>
        <taxon>Bacillati</taxon>
        <taxon>Actinomycetota</taxon>
        <taxon>Actinomycetes</taxon>
        <taxon>Micrococcales</taxon>
        <taxon>Microbacteriaceae</taxon>
        <taxon>Cryobacterium</taxon>
    </lineage>
</organism>
<proteinExistence type="inferred from homology"/>
<dbReference type="AlphaFoldDB" id="A0A3M8LPB5"/>
<feature type="binding site" evidence="5">
    <location>
        <position position="204"/>
    </location>
    <ligand>
        <name>pyruvate</name>
        <dbReference type="ChEBI" id="CHEBI:15361"/>
    </ligand>
</feature>